<dbReference type="Pfam" id="PF20474">
    <property type="entry name" value="PHL"/>
    <property type="match status" value="1"/>
</dbReference>
<feature type="domain" description="PHL" evidence="2">
    <location>
        <begin position="28"/>
        <end position="82"/>
    </location>
</feature>
<evidence type="ECO:0000259" key="2">
    <source>
        <dbReference type="Pfam" id="PF20474"/>
    </source>
</evidence>
<keyword evidence="4" id="KW-1185">Reference proteome</keyword>
<evidence type="ECO:0000313" key="4">
    <source>
        <dbReference type="Proteomes" id="UP001151760"/>
    </source>
</evidence>
<organism evidence="3 4">
    <name type="scientific">Tanacetum coccineum</name>
    <dbReference type="NCBI Taxonomy" id="301880"/>
    <lineage>
        <taxon>Eukaryota</taxon>
        <taxon>Viridiplantae</taxon>
        <taxon>Streptophyta</taxon>
        <taxon>Embryophyta</taxon>
        <taxon>Tracheophyta</taxon>
        <taxon>Spermatophyta</taxon>
        <taxon>Magnoliopsida</taxon>
        <taxon>eudicotyledons</taxon>
        <taxon>Gunneridae</taxon>
        <taxon>Pentapetalae</taxon>
        <taxon>asterids</taxon>
        <taxon>campanulids</taxon>
        <taxon>Asterales</taxon>
        <taxon>Asteraceae</taxon>
        <taxon>Asteroideae</taxon>
        <taxon>Anthemideae</taxon>
        <taxon>Anthemidinae</taxon>
        <taxon>Tanacetum</taxon>
    </lineage>
</organism>
<name>A0ABQ5A3C8_9ASTR</name>
<evidence type="ECO:0000256" key="1">
    <source>
        <dbReference type="SAM" id="MobiDB-lite"/>
    </source>
</evidence>
<sequence>VLAEYLVQDLNVNPKLPFDDNSFDLIILSGNEEILVPRSETKLILSERQSDGTVTMHYCEFDNYDHSAEEELLPTFPDTSSALCEHDTSNDNIKFFDAPYHTEGWGPYAYFQTLEETRFVRRVNRPVDEVSTQSVAHNNHALGPTNLESGKPRDHDPITRFGIKNGDKVEKQCAHFFGVTISDEQAQSRIFVRVTSAAQSKFKQDSGGGYSIALQVTDDMKTKNCADRAGLVSAGEKEVRGMVLSVSKVEPPKFELQMGCK</sequence>
<dbReference type="Proteomes" id="UP001151760">
    <property type="component" value="Unassembled WGS sequence"/>
</dbReference>
<proteinExistence type="predicted"/>
<accession>A0ABQ5A3C8</accession>
<dbReference type="EMBL" id="BQNB010011823">
    <property type="protein sequence ID" value="GJS95622.1"/>
    <property type="molecule type" value="Genomic_DNA"/>
</dbReference>
<dbReference type="InterPro" id="IPR046467">
    <property type="entry name" value="PHL_dom"/>
</dbReference>
<gene>
    <name evidence="3" type="ORF">Tco_0802590</name>
</gene>
<feature type="region of interest" description="Disordered" evidence="1">
    <location>
        <begin position="134"/>
        <end position="155"/>
    </location>
</feature>
<protein>
    <recommendedName>
        <fullName evidence="2">PHL domain-containing protein</fullName>
    </recommendedName>
</protein>
<reference evidence="3" key="1">
    <citation type="journal article" date="2022" name="Int. J. Mol. Sci.">
        <title>Draft Genome of Tanacetum Coccineum: Genomic Comparison of Closely Related Tanacetum-Family Plants.</title>
        <authorList>
            <person name="Yamashiro T."/>
            <person name="Shiraishi A."/>
            <person name="Nakayama K."/>
            <person name="Satake H."/>
        </authorList>
    </citation>
    <scope>NUCLEOTIDE SEQUENCE</scope>
</reference>
<evidence type="ECO:0000313" key="3">
    <source>
        <dbReference type="EMBL" id="GJS95622.1"/>
    </source>
</evidence>
<reference evidence="3" key="2">
    <citation type="submission" date="2022-01" db="EMBL/GenBank/DDBJ databases">
        <authorList>
            <person name="Yamashiro T."/>
            <person name="Shiraishi A."/>
            <person name="Satake H."/>
            <person name="Nakayama K."/>
        </authorList>
    </citation>
    <scope>NUCLEOTIDE SEQUENCE</scope>
</reference>
<feature type="non-terminal residue" evidence="3">
    <location>
        <position position="1"/>
    </location>
</feature>
<comment type="caution">
    <text evidence="3">The sequence shown here is derived from an EMBL/GenBank/DDBJ whole genome shotgun (WGS) entry which is preliminary data.</text>
</comment>